<reference evidence="2 3" key="1">
    <citation type="submission" date="2019-05" db="EMBL/GenBank/DDBJ databases">
        <title>Emergence of the Ug99 lineage of the wheat stem rust pathogen through somatic hybridization.</title>
        <authorList>
            <person name="Li F."/>
            <person name="Upadhyaya N.M."/>
            <person name="Sperschneider J."/>
            <person name="Matny O."/>
            <person name="Nguyen-Phuc H."/>
            <person name="Mago R."/>
            <person name="Raley C."/>
            <person name="Miller M.E."/>
            <person name="Silverstein K.A.T."/>
            <person name="Henningsen E."/>
            <person name="Hirsch C.D."/>
            <person name="Visser B."/>
            <person name="Pretorius Z.A."/>
            <person name="Steffenson B.J."/>
            <person name="Schwessinger B."/>
            <person name="Dodds P.N."/>
            <person name="Figueroa M."/>
        </authorList>
    </citation>
    <scope>NUCLEOTIDE SEQUENCE [LARGE SCALE GENOMIC DNA]</scope>
    <source>
        <strain evidence="2 3">Ug99</strain>
    </source>
</reference>
<proteinExistence type="predicted"/>
<gene>
    <name evidence="2" type="ORF">PGTUg99_002595</name>
</gene>
<organism evidence="2 3">
    <name type="scientific">Puccinia graminis f. sp. tritici</name>
    <dbReference type="NCBI Taxonomy" id="56615"/>
    <lineage>
        <taxon>Eukaryota</taxon>
        <taxon>Fungi</taxon>
        <taxon>Dikarya</taxon>
        <taxon>Basidiomycota</taxon>
        <taxon>Pucciniomycotina</taxon>
        <taxon>Pucciniomycetes</taxon>
        <taxon>Pucciniales</taxon>
        <taxon>Pucciniaceae</taxon>
        <taxon>Puccinia</taxon>
    </lineage>
</organism>
<accession>A0A5B0M189</accession>
<dbReference type="EMBL" id="VDEP01000485">
    <property type="protein sequence ID" value="KAA1070076.1"/>
    <property type="molecule type" value="Genomic_DNA"/>
</dbReference>
<protein>
    <submittedName>
        <fullName evidence="2">Uncharacterized protein</fullName>
    </submittedName>
</protein>
<feature type="region of interest" description="Disordered" evidence="1">
    <location>
        <begin position="44"/>
        <end position="67"/>
    </location>
</feature>
<evidence type="ECO:0000313" key="3">
    <source>
        <dbReference type="Proteomes" id="UP000325313"/>
    </source>
</evidence>
<evidence type="ECO:0000313" key="2">
    <source>
        <dbReference type="EMBL" id="KAA1070076.1"/>
    </source>
</evidence>
<sequence length="121" mass="13038">MSSQLVKRDFFGPDAKHARNLKLTTIERPLLYNIIHGIISRADKEDGDTNEVCNGPDDLGGNNTDDMNKTCDASDDLRGNNDPVITGTCGTELADGVDEMEPEVSLNSCSGSLEDVMADYG</sequence>
<name>A0A5B0M189_PUCGR</name>
<evidence type="ECO:0000256" key="1">
    <source>
        <dbReference type="SAM" id="MobiDB-lite"/>
    </source>
</evidence>
<dbReference type="AlphaFoldDB" id="A0A5B0M189"/>
<dbReference type="Proteomes" id="UP000325313">
    <property type="component" value="Unassembled WGS sequence"/>
</dbReference>
<comment type="caution">
    <text evidence="2">The sequence shown here is derived from an EMBL/GenBank/DDBJ whole genome shotgun (WGS) entry which is preliminary data.</text>
</comment>